<sequence length="230" mass="24416">MPHTRVVQQLCTQVMSAQSGTGRVLVAVAGPPGAGKSTLAAELVTALRAQTGESSAALVPMDGFHLDNEELRTRGLLATKGAPETFDTTAFVALVAAIRKDNGDLTYPLFDRALDKTLPDAATLPAAARIVVFEGNYLLLQQGGWAALSGMFDVTALLSVPLPVLRARLVARWLEHGLTEQDAEARATRNDLVNARTVLDHSAPADLLLSAQSDGQIAIETKRERVNRAG</sequence>
<gene>
    <name evidence="1" type="ORF">BD293_2445</name>
</gene>
<dbReference type="EMBL" id="VFPT01000001">
    <property type="protein sequence ID" value="TQM93795.1"/>
    <property type="molecule type" value="Genomic_DNA"/>
</dbReference>
<dbReference type="RefSeq" id="WP_142082006.1">
    <property type="nucleotide sequence ID" value="NZ_VFPT01000001.1"/>
</dbReference>
<comment type="caution">
    <text evidence="1">The sequence shown here is derived from an EMBL/GenBank/DDBJ whole genome shotgun (WGS) entry which is preliminary data.</text>
</comment>
<dbReference type="AlphaFoldDB" id="A0A543KFD7"/>
<protein>
    <submittedName>
        <fullName evidence="1">Fructokinase</fullName>
    </submittedName>
</protein>
<dbReference type="InterPro" id="IPR027417">
    <property type="entry name" value="P-loop_NTPase"/>
</dbReference>
<dbReference type="Proteomes" id="UP000320582">
    <property type="component" value="Unassembled WGS sequence"/>
</dbReference>
<evidence type="ECO:0000313" key="2">
    <source>
        <dbReference type="Proteomes" id="UP000320582"/>
    </source>
</evidence>
<keyword evidence="2" id="KW-1185">Reference proteome</keyword>
<dbReference type="OrthoDB" id="1550976at2"/>
<keyword evidence="1" id="KW-0418">Kinase</keyword>
<dbReference type="PANTHER" id="PTHR10285">
    <property type="entry name" value="URIDINE KINASE"/>
    <property type="match status" value="1"/>
</dbReference>
<dbReference type="Gene3D" id="3.40.50.300">
    <property type="entry name" value="P-loop containing nucleotide triphosphate hydrolases"/>
    <property type="match status" value="1"/>
</dbReference>
<keyword evidence="1" id="KW-0808">Transferase</keyword>
<accession>A0A543KFD7</accession>
<dbReference type="SUPFAM" id="SSF52540">
    <property type="entry name" value="P-loop containing nucleoside triphosphate hydrolases"/>
    <property type="match status" value="1"/>
</dbReference>
<organism evidence="1 2">
    <name type="scientific">Roseinatronobacter monicus</name>
    <dbReference type="NCBI Taxonomy" id="393481"/>
    <lineage>
        <taxon>Bacteria</taxon>
        <taxon>Pseudomonadati</taxon>
        <taxon>Pseudomonadota</taxon>
        <taxon>Alphaproteobacteria</taxon>
        <taxon>Rhodobacterales</taxon>
        <taxon>Paracoccaceae</taxon>
        <taxon>Roseinatronobacter</taxon>
    </lineage>
</organism>
<reference evidence="1 2" key="1">
    <citation type="submission" date="2019-06" db="EMBL/GenBank/DDBJ databases">
        <title>Genomic Encyclopedia of Archaeal and Bacterial Type Strains, Phase II (KMG-II): from individual species to whole genera.</title>
        <authorList>
            <person name="Goeker M."/>
        </authorList>
    </citation>
    <scope>NUCLEOTIDE SEQUENCE [LARGE SCALE GENOMIC DNA]</scope>
    <source>
        <strain evidence="1 2">DSM 18423</strain>
    </source>
</reference>
<dbReference type="GO" id="GO:0016301">
    <property type="term" value="F:kinase activity"/>
    <property type="evidence" value="ECO:0007669"/>
    <property type="project" value="UniProtKB-KW"/>
</dbReference>
<name>A0A543KFD7_9RHOB</name>
<proteinExistence type="predicted"/>
<evidence type="ECO:0000313" key="1">
    <source>
        <dbReference type="EMBL" id="TQM93795.1"/>
    </source>
</evidence>